<reference evidence="4 5" key="1">
    <citation type="submission" date="2024-06" db="EMBL/GenBank/DDBJ databases">
        <title>Genomic Encyclopedia of Type Strains, Phase IV (KMG-IV): sequencing the most valuable type-strain genomes for metagenomic binning, comparative biology and taxonomic classification.</title>
        <authorList>
            <person name="Goeker M."/>
        </authorList>
    </citation>
    <scope>NUCLEOTIDE SEQUENCE [LARGE SCALE GENOMIC DNA]</scope>
    <source>
        <strain evidence="4 5">DSM 29388</strain>
    </source>
</reference>
<sequence>MNKISLLILAGGMGSRYKGQKQVDVISGNETLMEFALFDALELGIRNFVFIINSQFPIDYKNQLTQLLNHKGAQIHFIVQDNQQLVPEEFQSRFDHRKKPLGTGHAVLLAKDFINGPFLTMNADDFYGRETFRLGIEMAQNLQENEFGLIAFELGNTLSEYGKVSRGICKSENGKLVSVEEHTEIGYDGNVLIGLNSKKEVSKLNETDQTSMNLWVLQPSFFHLAKKEFHVFLENMLDNQKDEFYLPFVIDQAIQNQQVKVLIQQTSSKWMGLTYADDKLWVQKEIQKQITNGIYPNQLWE</sequence>
<keyword evidence="1" id="KW-0808">Transferase</keyword>
<dbReference type="InterPro" id="IPR050065">
    <property type="entry name" value="GlmU-like"/>
</dbReference>
<evidence type="ECO:0000259" key="3">
    <source>
        <dbReference type="Pfam" id="PF00483"/>
    </source>
</evidence>
<gene>
    <name evidence="4" type="ORF">ABID46_002528</name>
</gene>
<dbReference type="Proteomes" id="UP001549146">
    <property type="component" value="Unassembled WGS sequence"/>
</dbReference>
<evidence type="ECO:0000313" key="4">
    <source>
        <dbReference type="EMBL" id="MET3732936.1"/>
    </source>
</evidence>
<accession>A0ABV2LWJ8</accession>
<evidence type="ECO:0000313" key="5">
    <source>
        <dbReference type="Proteomes" id="UP001549146"/>
    </source>
</evidence>
<dbReference type="PANTHER" id="PTHR43584">
    <property type="entry name" value="NUCLEOTIDYL TRANSFERASE"/>
    <property type="match status" value="1"/>
</dbReference>
<feature type="domain" description="Nucleotidyl transferase" evidence="3">
    <location>
        <begin position="7"/>
        <end position="181"/>
    </location>
</feature>
<name>A0ABV2LWJ8_9FLAO</name>
<dbReference type="InterPro" id="IPR029044">
    <property type="entry name" value="Nucleotide-diphossugar_trans"/>
</dbReference>
<comment type="caution">
    <text evidence="4">The sequence shown here is derived from an EMBL/GenBank/DDBJ whole genome shotgun (WGS) entry which is preliminary data.</text>
</comment>
<protein>
    <submittedName>
        <fullName evidence="4">UTP-glucose-1-phosphate uridylyltransferase</fullName>
    </submittedName>
</protein>
<proteinExistence type="predicted"/>
<dbReference type="PANTHER" id="PTHR43584:SF8">
    <property type="entry name" value="N-ACETYLMURAMATE ALPHA-1-PHOSPHATE URIDYLYLTRANSFERASE"/>
    <property type="match status" value="1"/>
</dbReference>
<dbReference type="SUPFAM" id="SSF53448">
    <property type="entry name" value="Nucleotide-diphospho-sugar transferases"/>
    <property type="match status" value="1"/>
</dbReference>
<keyword evidence="5" id="KW-1185">Reference proteome</keyword>
<dbReference type="RefSeq" id="WP_354510629.1">
    <property type="nucleotide sequence ID" value="NZ_JBEPMO010000024.1"/>
</dbReference>
<dbReference type="EMBL" id="JBEPMO010000024">
    <property type="protein sequence ID" value="MET3732936.1"/>
    <property type="molecule type" value="Genomic_DNA"/>
</dbReference>
<evidence type="ECO:0000256" key="1">
    <source>
        <dbReference type="ARBA" id="ARBA00022679"/>
    </source>
</evidence>
<dbReference type="Pfam" id="PF00483">
    <property type="entry name" value="NTP_transferase"/>
    <property type="match status" value="1"/>
</dbReference>
<dbReference type="InterPro" id="IPR005835">
    <property type="entry name" value="NTP_transferase_dom"/>
</dbReference>
<organism evidence="4 5">
    <name type="scientific">Moheibacter stercoris</name>
    <dbReference type="NCBI Taxonomy" id="1628251"/>
    <lineage>
        <taxon>Bacteria</taxon>
        <taxon>Pseudomonadati</taxon>
        <taxon>Bacteroidota</taxon>
        <taxon>Flavobacteriia</taxon>
        <taxon>Flavobacteriales</taxon>
        <taxon>Weeksellaceae</taxon>
        <taxon>Moheibacter</taxon>
    </lineage>
</organism>
<keyword evidence="2 4" id="KW-0548">Nucleotidyltransferase</keyword>
<dbReference type="GO" id="GO:0016779">
    <property type="term" value="F:nucleotidyltransferase activity"/>
    <property type="evidence" value="ECO:0007669"/>
    <property type="project" value="UniProtKB-KW"/>
</dbReference>
<dbReference type="Gene3D" id="3.90.550.10">
    <property type="entry name" value="Spore Coat Polysaccharide Biosynthesis Protein SpsA, Chain A"/>
    <property type="match status" value="1"/>
</dbReference>
<evidence type="ECO:0000256" key="2">
    <source>
        <dbReference type="ARBA" id="ARBA00022695"/>
    </source>
</evidence>